<dbReference type="Proteomes" id="UP000256321">
    <property type="component" value="Unassembled WGS sequence"/>
</dbReference>
<organism evidence="2 3">
    <name type="scientific">Parabacteroides acidifaciens</name>
    <dbReference type="NCBI Taxonomy" id="2290935"/>
    <lineage>
        <taxon>Bacteria</taxon>
        <taxon>Pseudomonadati</taxon>
        <taxon>Bacteroidota</taxon>
        <taxon>Bacteroidia</taxon>
        <taxon>Bacteroidales</taxon>
        <taxon>Tannerellaceae</taxon>
        <taxon>Parabacteroides</taxon>
    </lineage>
</organism>
<evidence type="ECO:0000313" key="3">
    <source>
        <dbReference type="Proteomes" id="UP000256321"/>
    </source>
</evidence>
<keyword evidence="1" id="KW-0732">Signal</keyword>
<feature type="signal peptide" evidence="1">
    <location>
        <begin position="1"/>
        <end position="23"/>
    </location>
</feature>
<evidence type="ECO:0000256" key="1">
    <source>
        <dbReference type="SAM" id="SignalP"/>
    </source>
</evidence>
<reference evidence="2 3" key="1">
    <citation type="submission" date="2018-07" db="EMBL/GenBank/DDBJ databases">
        <title>Parabacteroides acidifaciens nov. sp., isolated from human feces.</title>
        <authorList>
            <person name="Wang Y.J."/>
        </authorList>
    </citation>
    <scope>NUCLEOTIDE SEQUENCE [LARGE SCALE GENOMIC DNA]</scope>
    <source>
        <strain evidence="2 3">426-9</strain>
    </source>
</reference>
<comment type="caution">
    <text evidence="2">The sequence shown here is derived from an EMBL/GenBank/DDBJ whole genome shotgun (WGS) entry which is preliminary data.</text>
</comment>
<dbReference type="EMBL" id="QREV01000009">
    <property type="protein sequence ID" value="RDU50049.1"/>
    <property type="molecule type" value="Genomic_DNA"/>
</dbReference>
<accession>A0A3D8HGD7</accession>
<name>A0A3D8HGD7_9BACT</name>
<dbReference type="AlphaFoldDB" id="A0A3D8HGD7"/>
<sequence>MFSKKMFFICLILSCLSFSMVSAKSIVYVFAVEAWVPIPVKINSQEAFEMKGTPKGKDLTARFSACKKKCILNSEGKVIFSFEFSRTNQATGTVYNYADEIQLNLSEGSVHYIQIKPKGFNDYTFKELSEKEANKLLNNKKCLLLPEYAQQ</sequence>
<protein>
    <submittedName>
        <fullName evidence="2">Uncharacterized protein</fullName>
    </submittedName>
</protein>
<gene>
    <name evidence="2" type="ORF">DWU89_05645</name>
</gene>
<proteinExistence type="predicted"/>
<evidence type="ECO:0000313" key="2">
    <source>
        <dbReference type="EMBL" id="RDU50049.1"/>
    </source>
</evidence>
<feature type="chain" id="PRO_5017705521" evidence="1">
    <location>
        <begin position="24"/>
        <end position="151"/>
    </location>
</feature>